<evidence type="ECO:0000313" key="2">
    <source>
        <dbReference type="EMBL" id="GIE25827.1"/>
    </source>
</evidence>
<dbReference type="RefSeq" id="WP_203842753.1">
    <property type="nucleotide sequence ID" value="NZ_BAAATV010000024.1"/>
</dbReference>
<accession>A0ABQ4A4Q6</accession>
<feature type="domain" description="N-acetyltransferase" evidence="1">
    <location>
        <begin position="10"/>
        <end position="166"/>
    </location>
</feature>
<dbReference type="PANTHER" id="PTHR43792:SF1">
    <property type="entry name" value="N-ACETYLTRANSFERASE DOMAIN-CONTAINING PROTEIN"/>
    <property type="match status" value="1"/>
</dbReference>
<dbReference type="PANTHER" id="PTHR43792">
    <property type="entry name" value="GNAT FAMILY, PUTATIVE (AFU_ORTHOLOGUE AFUA_3G00765)-RELATED-RELATED"/>
    <property type="match status" value="1"/>
</dbReference>
<dbReference type="PROSITE" id="PS51186">
    <property type="entry name" value="GNAT"/>
    <property type="match status" value="1"/>
</dbReference>
<protein>
    <submittedName>
        <fullName evidence="2">N-acetyltransferase</fullName>
    </submittedName>
</protein>
<evidence type="ECO:0000259" key="1">
    <source>
        <dbReference type="PROSITE" id="PS51186"/>
    </source>
</evidence>
<keyword evidence="3" id="KW-1185">Reference proteome</keyword>
<comment type="caution">
    <text evidence="2">The sequence shown here is derived from an EMBL/GenBank/DDBJ whole genome shotgun (WGS) entry which is preliminary data.</text>
</comment>
<dbReference type="Proteomes" id="UP000603200">
    <property type="component" value="Unassembled WGS sequence"/>
</dbReference>
<reference evidence="2 3" key="1">
    <citation type="submission" date="2021-01" db="EMBL/GenBank/DDBJ databases">
        <title>Whole genome shotgun sequence of Actinoplanes humidus NBRC 14915.</title>
        <authorList>
            <person name="Komaki H."/>
            <person name="Tamura T."/>
        </authorList>
    </citation>
    <scope>NUCLEOTIDE SEQUENCE [LARGE SCALE GENOMIC DNA]</scope>
    <source>
        <strain evidence="2 3">NBRC 14915</strain>
    </source>
</reference>
<proteinExistence type="predicted"/>
<dbReference type="InterPro" id="IPR051531">
    <property type="entry name" value="N-acetyltransferase"/>
</dbReference>
<name>A0ABQ4A4Q6_9ACTN</name>
<dbReference type="Gene3D" id="3.40.630.30">
    <property type="match status" value="1"/>
</dbReference>
<organism evidence="2 3">
    <name type="scientific">Winogradskya humida</name>
    <dbReference type="NCBI Taxonomy" id="113566"/>
    <lineage>
        <taxon>Bacteria</taxon>
        <taxon>Bacillati</taxon>
        <taxon>Actinomycetota</taxon>
        <taxon>Actinomycetes</taxon>
        <taxon>Micromonosporales</taxon>
        <taxon>Micromonosporaceae</taxon>
        <taxon>Winogradskya</taxon>
    </lineage>
</organism>
<dbReference type="InterPro" id="IPR016181">
    <property type="entry name" value="Acyl_CoA_acyltransferase"/>
</dbReference>
<dbReference type="SUPFAM" id="SSF55729">
    <property type="entry name" value="Acyl-CoA N-acyltransferases (Nat)"/>
    <property type="match status" value="1"/>
</dbReference>
<dbReference type="InterPro" id="IPR000182">
    <property type="entry name" value="GNAT_dom"/>
</dbReference>
<gene>
    <name evidence="2" type="ORF">Ahu01nite_089290</name>
</gene>
<sequence>MIEPLRTDRLVVRRFTMADVDDFCAYQSDPRVRKFLQGAPQSAEEAARYLAAQAVLDERATSAWHGYAVQHLESGKVIGDVGVYLVSAGEGDVGFQFHPAFHGQGYAREAMVAFLRYVFDDLGVEHVTAGCDRANAASSTLLQRLGLRPRPASADDGDLRFDLTRDEWRAQL</sequence>
<dbReference type="Pfam" id="PF13302">
    <property type="entry name" value="Acetyltransf_3"/>
    <property type="match status" value="1"/>
</dbReference>
<evidence type="ECO:0000313" key="3">
    <source>
        <dbReference type="Proteomes" id="UP000603200"/>
    </source>
</evidence>
<dbReference type="EMBL" id="BOMN01000129">
    <property type="protein sequence ID" value="GIE25827.1"/>
    <property type="molecule type" value="Genomic_DNA"/>
</dbReference>